<sequence length="836" mass="91424">MHTRSSPKDFVPLELPHSTRGSKVSSLADEANGDKENLPPTPSRSASRRNKGARRSASDQTIPDVVENEYTTVANIAERIKTTRRSATKMYAQVSPTKASAPSPAPISNAAAALASLAAATAPPPSPTAPLPSPTPDNQQFAPESALKRKADATFEEPAPKRSQGSQYTSGSRRLSQNPRAIDLRKHRAAKKAALTQTNPQPTSDRQLLAQLRGRSAPGSSSTFTASPRPKNSNQNTPPDQLSQTANAIHIRKMKAAQKAARPAAISGTIRVAQPEREQVRSKLRSSDTVSSDGLEQTLVKLTARERELQALLASAPAAVEDKRRPAQLAQPLSTSSAATSVKSGSIGKKPYVDIVAYSKPGEDLDWTKRTNAEERKRMQNVIHSRKYKEKMRVAEDGAVPEKAAELDDTLEKVTHVDDSPERTPTADATPPSSAKRIRILPPRLSDSLKVRQAQRSSDKPVTPVHHLTKKQALELTDSEFVEATMAVLEATSKSGGKPLTFAVKQARRLLTLLLVATPPEAEEAAFLDEEGARRHLEANQYFAGPIFTKGQQTLQLQTVDKFLAECYDDAVEVFVQDPAVRVSRNTPHVRASTMGAVKERFAKPATDQPWNLLELAAHCEDGLRPAFLNTEDCRLLTKLKFPSSEDSASRRGYDKGWKEVEKWALVAQAGALTEPHQDSHGYSTYITVNEGIFGYGWLSNPTPEERDAWSKTHSGYIGGRWRYAILRQGDTVYFPAGTVHFVFRLPAVGNTLAFGGHVLRCSQIVRWIKTLIDEKAAPSITNEDLTTSAPGYLDRVEKFVKQAGETGQEEKWGGEASIEEFLRLKVEFAAMKKGA</sequence>
<dbReference type="PROSITE" id="PS51184">
    <property type="entry name" value="JMJC"/>
    <property type="match status" value="1"/>
</dbReference>
<feature type="compositionally biased region" description="Pro residues" evidence="1">
    <location>
        <begin position="122"/>
        <end position="135"/>
    </location>
</feature>
<evidence type="ECO:0000259" key="2">
    <source>
        <dbReference type="PROSITE" id="PS51184"/>
    </source>
</evidence>
<dbReference type="Proteomes" id="UP001324427">
    <property type="component" value="Unassembled WGS sequence"/>
</dbReference>
<feature type="compositionally biased region" description="Polar residues" evidence="1">
    <location>
        <begin position="218"/>
        <end position="242"/>
    </location>
</feature>
<evidence type="ECO:0000256" key="1">
    <source>
        <dbReference type="SAM" id="MobiDB-lite"/>
    </source>
</evidence>
<proteinExistence type="predicted"/>
<evidence type="ECO:0000313" key="3">
    <source>
        <dbReference type="EMBL" id="KAK4539801.1"/>
    </source>
</evidence>
<feature type="region of interest" description="Disordered" evidence="1">
    <location>
        <begin position="118"/>
        <end position="242"/>
    </location>
</feature>
<dbReference type="InterPro" id="IPR003347">
    <property type="entry name" value="JmjC_dom"/>
</dbReference>
<dbReference type="AlphaFoldDB" id="A0AAV9J624"/>
<reference evidence="3 4" key="1">
    <citation type="submission" date="2021-11" db="EMBL/GenBank/DDBJ databases">
        <title>Black yeast isolated from Biological Soil Crust.</title>
        <authorList>
            <person name="Kurbessoian T."/>
        </authorList>
    </citation>
    <scope>NUCLEOTIDE SEQUENCE [LARGE SCALE GENOMIC DNA]</scope>
    <source>
        <strain evidence="3 4">CCFEE 5522</strain>
    </source>
</reference>
<feature type="compositionally biased region" description="Polar residues" evidence="1">
    <location>
        <begin position="163"/>
        <end position="179"/>
    </location>
</feature>
<organism evidence="3 4">
    <name type="scientific">Oleoguttula mirabilis</name>
    <dbReference type="NCBI Taxonomy" id="1507867"/>
    <lineage>
        <taxon>Eukaryota</taxon>
        <taxon>Fungi</taxon>
        <taxon>Dikarya</taxon>
        <taxon>Ascomycota</taxon>
        <taxon>Pezizomycotina</taxon>
        <taxon>Dothideomycetes</taxon>
        <taxon>Dothideomycetidae</taxon>
        <taxon>Mycosphaerellales</taxon>
        <taxon>Teratosphaeriaceae</taxon>
        <taxon>Oleoguttula</taxon>
    </lineage>
</organism>
<feature type="region of interest" description="Disordered" evidence="1">
    <location>
        <begin position="414"/>
        <end position="466"/>
    </location>
</feature>
<name>A0AAV9J624_9PEZI</name>
<feature type="domain" description="JmjC" evidence="2">
    <location>
        <begin position="605"/>
        <end position="776"/>
    </location>
</feature>
<feature type="compositionally biased region" description="Low complexity" evidence="1">
    <location>
        <begin position="95"/>
        <end position="106"/>
    </location>
</feature>
<dbReference type="EMBL" id="JAVFHQ010000082">
    <property type="protein sequence ID" value="KAK4539801.1"/>
    <property type="molecule type" value="Genomic_DNA"/>
</dbReference>
<feature type="compositionally biased region" description="Polar residues" evidence="1">
    <location>
        <begin position="331"/>
        <end position="344"/>
    </location>
</feature>
<feature type="region of interest" description="Disordered" evidence="1">
    <location>
        <begin position="257"/>
        <end position="289"/>
    </location>
</feature>
<feature type="compositionally biased region" description="Polar residues" evidence="1">
    <location>
        <begin position="195"/>
        <end position="206"/>
    </location>
</feature>
<protein>
    <recommendedName>
        <fullName evidence="2">JmjC domain-containing protein</fullName>
    </recommendedName>
</protein>
<feature type="region of interest" description="Disordered" evidence="1">
    <location>
        <begin position="321"/>
        <end position="345"/>
    </location>
</feature>
<dbReference type="Gene3D" id="2.60.120.650">
    <property type="entry name" value="Cupin"/>
    <property type="match status" value="1"/>
</dbReference>
<comment type="caution">
    <text evidence="3">The sequence shown here is derived from an EMBL/GenBank/DDBJ whole genome shotgun (WGS) entry which is preliminary data.</text>
</comment>
<feature type="region of interest" description="Disordered" evidence="1">
    <location>
        <begin position="1"/>
        <end position="106"/>
    </location>
</feature>
<gene>
    <name evidence="3" type="ORF">LTR36_010335</name>
</gene>
<evidence type="ECO:0000313" key="4">
    <source>
        <dbReference type="Proteomes" id="UP001324427"/>
    </source>
</evidence>
<dbReference type="SUPFAM" id="SSF51197">
    <property type="entry name" value="Clavaminate synthase-like"/>
    <property type="match status" value="1"/>
</dbReference>
<accession>A0AAV9J624</accession>
<keyword evidence="4" id="KW-1185">Reference proteome</keyword>